<evidence type="ECO:0000313" key="1">
    <source>
        <dbReference type="EMBL" id="GFO22104.1"/>
    </source>
</evidence>
<sequence>MRRNNGVNGNVPCADMAKTMSQTEMCRVQTGPKQCLKRKCAVSRYGQNNVSNGNVPCPDIKLRHHKAIKTGLLLEVVEEEGNFIHSSPALGRPAL</sequence>
<organism evidence="1 2">
    <name type="scientific">Plakobranchus ocellatus</name>
    <dbReference type="NCBI Taxonomy" id="259542"/>
    <lineage>
        <taxon>Eukaryota</taxon>
        <taxon>Metazoa</taxon>
        <taxon>Spiralia</taxon>
        <taxon>Lophotrochozoa</taxon>
        <taxon>Mollusca</taxon>
        <taxon>Gastropoda</taxon>
        <taxon>Heterobranchia</taxon>
        <taxon>Euthyneura</taxon>
        <taxon>Panpulmonata</taxon>
        <taxon>Sacoglossa</taxon>
        <taxon>Placobranchoidea</taxon>
        <taxon>Plakobranchidae</taxon>
        <taxon>Plakobranchus</taxon>
    </lineage>
</organism>
<gene>
    <name evidence="1" type="ORF">PoB_004860900</name>
</gene>
<dbReference type="Proteomes" id="UP000735302">
    <property type="component" value="Unassembled WGS sequence"/>
</dbReference>
<keyword evidence="2" id="KW-1185">Reference proteome</keyword>
<accession>A0AAV4BTI3</accession>
<evidence type="ECO:0000313" key="2">
    <source>
        <dbReference type="Proteomes" id="UP000735302"/>
    </source>
</evidence>
<dbReference type="AlphaFoldDB" id="A0AAV4BTI3"/>
<name>A0AAV4BTI3_9GAST</name>
<dbReference type="EMBL" id="BLXT01005315">
    <property type="protein sequence ID" value="GFO22104.1"/>
    <property type="molecule type" value="Genomic_DNA"/>
</dbReference>
<reference evidence="1 2" key="1">
    <citation type="journal article" date="2021" name="Elife">
        <title>Chloroplast acquisition without the gene transfer in kleptoplastic sea slugs, Plakobranchus ocellatus.</title>
        <authorList>
            <person name="Maeda T."/>
            <person name="Takahashi S."/>
            <person name="Yoshida T."/>
            <person name="Shimamura S."/>
            <person name="Takaki Y."/>
            <person name="Nagai Y."/>
            <person name="Toyoda A."/>
            <person name="Suzuki Y."/>
            <person name="Arimoto A."/>
            <person name="Ishii H."/>
            <person name="Satoh N."/>
            <person name="Nishiyama T."/>
            <person name="Hasebe M."/>
            <person name="Maruyama T."/>
            <person name="Minagawa J."/>
            <person name="Obokata J."/>
            <person name="Shigenobu S."/>
        </authorList>
    </citation>
    <scope>NUCLEOTIDE SEQUENCE [LARGE SCALE GENOMIC DNA]</scope>
</reference>
<protein>
    <submittedName>
        <fullName evidence="1">Uncharacterized protein</fullName>
    </submittedName>
</protein>
<proteinExistence type="predicted"/>
<comment type="caution">
    <text evidence="1">The sequence shown here is derived from an EMBL/GenBank/DDBJ whole genome shotgun (WGS) entry which is preliminary data.</text>
</comment>